<dbReference type="PANTHER" id="PTHR12978">
    <property type="entry name" value="HISTIDINE TRIAD HIT PROTEIN MEMBER"/>
    <property type="match status" value="1"/>
</dbReference>
<dbReference type="Gene3D" id="3.30.428.10">
    <property type="entry name" value="HIT-like"/>
    <property type="match status" value="1"/>
</dbReference>
<dbReference type="AlphaFoldDB" id="A0A0P4WGE1"/>
<dbReference type="InterPro" id="IPR011145">
    <property type="entry name" value="Scavenger_mRNA_decap_enz_N"/>
</dbReference>
<dbReference type="Pfam" id="PF05652">
    <property type="entry name" value="DcpS"/>
    <property type="match status" value="1"/>
</dbReference>
<sequence length="441" mass="50661">MAEATAKGACSPPTKKQRTDDCSDAVDSTTDQGCVGDRDPHFLTSFKDFEVVRILNNDEEHKSVVVECQIKGKEGVAVAQLQKLPFNAQKLGDILSSGTTLKTLFQNDIYYNKTALVPPDLNEMKATIIYPAEEKHILRYEKQPSSFIQETPQLYREVTKRFIETSSLGKEVPHRRKRKRKRKIKHMMMKVLVSLERTLDIHKCFTHNHQHETEENNKTNSMVSPQPQMNEDNRQMQNSHILPDHQRAEEKSNTQLQWIYNILDHKKEVDRIVFEDPDPDTGFILLPDLKWTGEQMEDLYLQAIVRRRDITCLRELDASHLPLLKNLLEKGSVSVWTGLARLTGPVYIARKAAIKEKYGIPAHKLRVYLHYQPSFYHLHVHFSALSFEAPGTWAGKAHLLSSVISNIETCSDHYQKVTLPYTLKDNAPLSAMFKAHGYFSE</sequence>
<proteinExistence type="inferred from homology"/>
<evidence type="ECO:0000313" key="8">
    <source>
        <dbReference type="EMBL" id="JAI65621.1"/>
    </source>
</evidence>
<organism evidence="8">
    <name type="scientific">Scylla olivacea</name>
    <name type="common">Orange mud crab</name>
    <name type="synonym">Cancer olivacea</name>
    <dbReference type="NCBI Taxonomy" id="85551"/>
    <lineage>
        <taxon>Eukaryota</taxon>
        <taxon>Metazoa</taxon>
        <taxon>Ecdysozoa</taxon>
        <taxon>Arthropoda</taxon>
        <taxon>Crustacea</taxon>
        <taxon>Multicrustacea</taxon>
        <taxon>Malacostraca</taxon>
        <taxon>Eumalacostraca</taxon>
        <taxon>Eucarida</taxon>
        <taxon>Decapoda</taxon>
        <taxon>Pleocyemata</taxon>
        <taxon>Brachyura</taxon>
        <taxon>Eubrachyura</taxon>
        <taxon>Portunoidea</taxon>
        <taxon>Portunidae</taxon>
        <taxon>Portuninae</taxon>
        <taxon>Scylla</taxon>
    </lineage>
</organism>
<evidence type="ECO:0000256" key="7">
    <source>
        <dbReference type="SAM" id="MobiDB-lite"/>
    </source>
</evidence>
<dbReference type="GO" id="GO:0000290">
    <property type="term" value="P:deadenylation-dependent decapping of nuclear-transcribed mRNA"/>
    <property type="evidence" value="ECO:0007669"/>
    <property type="project" value="InterPro"/>
</dbReference>
<protein>
    <recommendedName>
        <fullName evidence="3">m7GpppX diphosphatase</fullName>
        <ecNumber evidence="2">3.6.1.59</ecNumber>
    </recommendedName>
    <alternativeName>
        <fullName evidence="5">Decapping scavenger enzyme</fullName>
    </alternativeName>
    <alternativeName>
        <fullName evidence="4">Scavenger mRNA-decapping enzyme DcpS</fullName>
    </alternativeName>
</protein>
<dbReference type="Gene3D" id="3.30.200.40">
    <property type="entry name" value="Scavenger mRNA decapping enzyme, N-terminal domain"/>
    <property type="match status" value="1"/>
</dbReference>
<evidence type="ECO:0000256" key="2">
    <source>
        <dbReference type="ARBA" id="ARBA00012520"/>
    </source>
</evidence>
<dbReference type="GO" id="GO:0000340">
    <property type="term" value="F:RNA 7-methylguanosine cap binding"/>
    <property type="evidence" value="ECO:0007669"/>
    <property type="project" value="TreeGrafter"/>
</dbReference>
<evidence type="ECO:0000256" key="4">
    <source>
        <dbReference type="ARBA" id="ARBA00029885"/>
    </source>
</evidence>
<feature type="region of interest" description="Disordered" evidence="7">
    <location>
        <begin position="1"/>
        <end position="31"/>
    </location>
</feature>
<dbReference type="SUPFAM" id="SSF102860">
    <property type="entry name" value="mRNA decapping enzyme DcpS N-terminal domain"/>
    <property type="match status" value="1"/>
</dbReference>
<dbReference type="GO" id="GO:0005634">
    <property type="term" value="C:nucleus"/>
    <property type="evidence" value="ECO:0007669"/>
    <property type="project" value="TreeGrafter"/>
</dbReference>
<dbReference type="EC" id="3.6.1.59" evidence="2"/>
<dbReference type="InterPro" id="IPR036265">
    <property type="entry name" value="HIT-like_sf"/>
</dbReference>
<dbReference type="SUPFAM" id="SSF54197">
    <property type="entry name" value="HIT-like"/>
    <property type="match status" value="1"/>
</dbReference>
<dbReference type="EMBL" id="GDRN01058194">
    <property type="protein sequence ID" value="JAI65621.1"/>
    <property type="molecule type" value="Transcribed_RNA"/>
</dbReference>
<evidence type="ECO:0000256" key="3">
    <source>
        <dbReference type="ARBA" id="ARBA00015636"/>
    </source>
</evidence>
<dbReference type="Pfam" id="PF11969">
    <property type="entry name" value="DcpS_C"/>
    <property type="match status" value="2"/>
</dbReference>
<evidence type="ECO:0000256" key="1">
    <source>
        <dbReference type="ARBA" id="ARBA00010208"/>
    </source>
</evidence>
<comment type="catalytic activity">
    <reaction evidence="6">
        <text>a 5'-end (N(7)-methyl 5'-triphosphoguanosine)-ribonucleoside in mRNA + H2O = N(7)-methyl-GMP + a 5'-end diphospho-ribonucleoside in mRNA + 2 H(+)</text>
        <dbReference type="Rhea" id="RHEA:65388"/>
        <dbReference type="Rhea" id="RHEA-COMP:17165"/>
        <dbReference type="Rhea" id="RHEA-COMP:17167"/>
        <dbReference type="ChEBI" id="CHEBI:15377"/>
        <dbReference type="ChEBI" id="CHEBI:15378"/>
        <dbReference type="ChEBI" id="CHEBI:58285"/>
        <dbReference type="ChEBI" id="CHEBI:156461"/>
        <dbReference type="ChEBI" id="CHEBI:167616"/>
        <dbReference type="EC" id="3.6.1.59"/>
    </reaction>
</comment>
<evidence type="ECO:0000256" key="6">
    <source>
        <dbReference type="ARBA" id="ARBA00048222"/>
    </source>
</evidence>
<reference evidence="8" key="1">
    <citation type="submission" date="2015-09" db="EMBL/GenBank/DDBJ databases">
        <title>Scylla olivacea transcriptome.</title>
        <authorList>
            <person name="Ikhwanuddin M."/>
        </authorList>
    </citation>
    <scope>NUCLEOTIDE SEQUENCE</scope>
</reference>
<comment type="similarity">
    <text evidence="1">Belongs to the HIT family.</text>
</comment>
<dbReference type="GO" id="GO:0000932">
    <property type="term" value="C:P-body"/>
    <property type="evidence" value="ECO:0007669"/>
    <property type="project" value="TreeGrafter"/>
</dbReference>
<evidence type="ECO:0000256" key="5">
    <source>
        <dbReference type="ARBA" id="ARBA00030609"/>
    </source>
</evidence>
<dbReference type="PANTHER" id="PTHR12978:SF0">
    <property type="entry name" value="M7GPPPX DIPHOSPHATASE"/>
    <property type="match status" value="1"/>
</dbReference>
<dbReference type="InterPro" id="IPR008594">
    <property type="entry name" value="DcpS/DCS2"/>
</dbReference>
<dbReference type="GO" id="GO:0140932">
    <property type="term" value="F:5'-(N(7)-methyl 5'-triphosphoguanosine)-[mRNA] diphosphatase activity"/>
    <property type="evidence" value="ECO:0007669"/>
    <property type="project" value="UniProtKB-EC"/>
</dbReference>
<name>A0A0P4WGE1_SCYOL</name>
<accession>A0A0P4WGE1</accession>